<dbReference type="CDD" id="cd02440">
    <property type="entry name" value="AdoMet_MTases"/>
    <property type="match status" value="1"/>
</dbReference>
<keyword evidence="2" id="KW-0808">Transferase</keyword>
<dbReference type="GO" id="GO:0008168">
    <property type="term" value="F:methyltransferase activity"/>
    <property type="evidence" value="ECO:0007669"/>
    <property type="project" value="UniProtKB-KW"/>
</dbReference>
<dbReference type="Gene3D" id="3.40.50.150">
    <property type="entry name" value="Vaccinia Virus protein VP39"/>
    <property type="match status" value="1"/>
</dbReference>
<dbReference type="GO" id="GO:0032259">
    <property type="term" value="P:methylation"/>
    <property type="evidence" value="ECO:0007669"/>
    <property type="project" value="UniProtKB-KW"/>
</dbReference>
<feature type="domain" description="Methyltransferase" evidence="1">
    <location>
        <begin position="38"/>
        <end position="143"/>
    </location>
</feature>
<proteinExistence type="predicted"/>
<dbReference type="AlphaFoldDB" id="A0A2P2C972"/>
<dbReference type="PANTHER" id="PTHR43861:SF1">
    <property type="entry name" value="TRANS-ACONITATE 2-METHYLTRANSFERASE"/>
    <property type="match status" value="1"/>
</dbReference>
<dbReference type="EMBL" id="CZKA01000046">
    <property type="protein sequence ID" value="CUR58545.1"/>
    <property type="molecule type" value="Genomic_DNA"/>
</dbReference>
<name>A0A2P2C972_9ZZZZ</name>
<dbReference type="SUPFAM" id="SSF53335">
    <property type="entry name" value="S-adenosyl-L-methionine-dependent methyltransferases"/>
    <property type="match status" value="1"/>
</dbReference>
<organism evidence="2">
    <name type="scientific">metagenome</name>
    <dbReference type="NCBI Taxonomy" id="256318"/>
    <lineage>
        <taxon>unclassified sequences</taxon>
        <taxon>metagenomes</taxon>
    </lineage>
</organism>
<gene>
    <name evidence="2" type="ORF">NOCA2500023</name>
</gene>
<reference evidence="2" key="1">
    <citation type="submission" date="2015-08" db="EMBL/GenBank/DDBJ databases">
        <authorList>
            <person name="Babu N.S."/>
            <person name="Beckwith C.J."/>
            <person name="Beseler K.G."/>
            <person name="Brison A."/>
            <person name="Carone J.V."/>
            <person name="Caskin T.P."/>
            <person name="Diamond M."/>
            <person name="Durham M.E."/>
            <person name="Foxe J.M."/>
            <person name="Go M."/>
            <person name="Henderson B.A."/>
            <person name="Jones I.B."/>
            <person name="McGettigan J.A."/>
            <person name="Micheletti S.J."/>
            <person name="Nasrallah M.E."/>
            <person name="Ortiz D."/>
            <person name="Piller C.R."/>
            <person name="Privatt S.R."/>
            <person name="Schneider S.L."/>
            <person name="Sharp S."/>
            <person name="Smith T.C."/>
            <person name="Stanton J.D."/>
            <person name="Ullery H.E."/>
            <person name="Wilson R.J."/>
            <person name="Serrano M.G."/>
            <person name="Buck G."/>
            <person name="Lee V."/>
            <person name="Wang Y."/>
            <person name="Carvalho R."/>
            <person name="Voegtly L."/>
            <person name="Shi R."/>
            <person name="Duckworth R."/>
            <person name="Johnson A."/>
            <person name="Loviza R."/>
            <person name="Walstead R."/>
            <person name="Shah Z."/>
            <person name="Kiflezghi M."/>
            <person name="Wade K."/>
            <person name="Ball S.L."/>
            <person name="Bradley K.W."/>
            <person name="Asai D.J."/>
            <person name="Bowman C.A."/>
            <person name="Russell D.A."/>
            <person name="Pope W.H."/>
            <person name="Jacobs-Sera D."/>
            <person name="Hendrix R.W."/>
            <person name="Hatfull G.F."/>
        </authorList>
    </citation>
    <scope>NUCLEOTIDE SEQUENCE</scope>
</reference>
<dbReference type="PANTHER" id="PTHR43861">
    <property type="entry name" value="TRANS-ACONITATE 2-METHYLTRANSFERASE-RELATED"/>
    <property type="match status" value="1"/>
</dbReference>
<protein>
    <submittedName>
        <fullName evidence="2">Putative Methyltransferase type 11</fullName>
    </submittedName>
</protein>
<keyword evidence="2" id="KW-0489">Methyltransferase</keyword>
<dbReference type="Pfam" id="PF13847">
    <property type="entry name" value="Methyltransf_31"/>
    <property type="match status" value="1"/>
</dbReference>
<accession>A0A2P2C972</accession>
<dbReference type="InterPro" id="IPR029063">
    <property type="entry name" value="SAM-dependent_MTases_sf"/>
</dbReference>
<dbReference type="InterPro" id="IPR025714">
    <property type="entry name" value="Methyltranfer_dom"/>
</dbReference>
<sequence length="267" mass="27575">MAEYSLGSADPELARLEAQADFLTDPTRVLLRASGLGPGMRVLDLGTGLGHVAAAVAELVGPDGAVVGLDVDPRMLEAAHQRTSHLPQVSLVQGDVTSWRDEAPFDAVVGRLILFHLPDPVGVLRHHLEGVRSGGRVVMLDYDLGGLRTEPAEPLGMKMAGLVMSAFRAVGADPTIGSRLQTILADAGAEDVGGFAIAQYLASDNPVGPAMLTGVVRSLAPAMVGHGLATEAELDLDTLGDRVAGSVGAHGSVLVPPLLSGAWGRRP</sequence>
<evidence type="ECO:0000259" key="1">
    <source>
        <dbReference type="Pfam" id="PF13847"/>
    </source>
</evidence>
<evidence type="ECO:0000313" key="2">
    <source>
        <dbReference type="EMBL" id="CUR58545.1"/>
    </source>
</evidence>